<proteinExistence type="predicted"/>
<dbReference type="AlphaFoldDB" id="A0A1G2KLR6"/>
<dbReference type="EMBL" id="MHQJ01000051">
    <property type="protein sequence ID" value="OHA00336.1"/>
    <property type="molecule type" value="Genomic_DNA"/>
</dbReference>
<gene>
    <name evidence="1" type="ORF">A3C11_01320</name>
</gene>
<dbReference type="SUPFAM" id="SSF53067">
    <property type="entry name" value="Actin-like ATPase domain"/>
    <property type="match status" value="2"/>
</dbReference>
<evidence type="ECO:0008006" key="3">
    <source>
        <dbReference type="Google" id="ProtNLM"/>
    </source>
</evidence>
<organism evidence="1 2">
    <name type="scientific">Candidatus Sungbacteria bacterium RIFCSPHIGHO2_02_FULL_49_12</name>
    <dbReference type="NCBI Taxonomy" id="1802271"/>
    <lineage>
        <taxon>Bacteria</taxon>
        <taxon>Candidatus Sungiibacteriota</taxon>
    </lineage>
</organism>
<dbReference type="NCBIfam" id="TIGR01175">
    <property type="entry name" value="pilM"/>
    <property type="match status" value="1"/>
</dbReference>
<evidence type="ECO:0000313" key="2">
    <source>
        <dbReference type="Proteomes" id="UP000177362"/>
    </source>
</evidence>
<dbReference type="Gene3D" id="3.30.1490.300">
    <property type="match status" value="1"/>
</dbReference>
<dbReference type="Proteomes" id="UP000177362">
    <property type="component" value="Unassembled WGS sequence"/>
</dbReference>
<name>A0A1G2KLR6_9BACT</name>
<dbReference type="PANTHER" id="PTHR32432">
    <property type="entry name" value="CELL DIVISION PROTEIN FTSA-RELATED"/>
    <property type="match status" value="1"/>
</dbReference>
<dbReference type="InterPro" id="IPR050696">
    <property type="entry name" value="FtsA/MreB"/>
</dbReference>
<dbReference type="Pfam" id="PF11104">
    <property type="entry name" value="PilM_2"/>
    <property type="match status" value="1"/>
</dbReference>
<evidence type="ECO:0000313" key="1">
    <source>
        <dbReference type="EMBL" id="OHA00336.1"/>
    </source>
</evidence>
<comment type="caution">
    <text evidence="1">The sequence shown here is derived from an EMBL/GenBank/DDBJ whole genome shotgun (WGS) entry which is preliminary data.</text>
</comment>
<dbReference type="InterPro" id="IPR005883">
    <property type="entry name" value="PilM"/>
</dbReference>
<dbReference type="STRING" id="1802271.A3C11_01320"/>
<dbReference type="PANTHER" id="PTHR32432:SF3">
    <property type="entry name" value="ETHANOLAMINE UTILIZATION PROTEIN EUTJ"/>
    <property type="match status" value="1"/>
</dbReference>
<protein>
    <recommendedName>
        <fullName evidence="3">SHS2 domain-containing protein</fullName>
    </recommendedName>
</protein>
<reference evidence="1 2" key="1">
    <citation type="journal article" date="2016" name="Nat. Commun.">
        <title>Thousands of microbial genomes shed light on interconnected biogeochemical processes in an aquifer system.</title>
        <authorList>
            <person name="Anantharaman K."/>
            <person name="Brown C.T."/>
            <person name="Hug L.A."/>
            <person name="Sharon I."/>
            <person name="Castelle C.J."/>
            <person name="Probst A.J."/>
            <person name="Thomas B.C."/>
            <person name="Singh A."/>
            <person name="Wilkins M.J."/>
            <person name="Karaoz U."/>
            <person name="Brodie E.L."/>
            <person name="Williams K.H."/>
            <person name="Hubbard S.S."/>
            <person name="Banfield J.F."/>
        </authorList>
    </citation>
    <scope>NUCLEOTIDE SEQUENCE [LARGE SCALE GENOMIC DNA]</scope>
</reference>
<accession>A0A1G2KLR6</accession>
<sequence length="371" mass="40688">MAFEFIKKISLPSFSSILMPGRRSFVGIDIGFSSVKVVQLKKENERAILETYGELKTTPYLRSVEGGVGGGFLRFKDSDIIEMVMDVMRESNVTTRQAVFAVPSISSFVTLITIPTKDKEEIARAVPFEARKYIPIPIAEVSLDWQIIDEDEGAAPSAKTKVLLVAVPKEVTSKFERIAKGANLTLAGLEIETFAIVRSLIGREKTVSALINYGSQSTTVAVVDKGVVMLSHNLDRGSNALTNALARGLNVTEERAEAFKQEIGLSDRPEDREITGVMSPLVDILFSDIERILHAYNRTTERRIEKIGLTGGGSRTKGLVDYTAKRFGLETIEANPFSRVTYPAFMQPILKDVGPSFAVAVGLGLRNITPK</sequence>
<dbReference type="InterPro" id="IPR043129">
    <property type="entry name" value="ATPase_NBD"/>
</dbReference>
<dbReference type="Gene3D" id="3.30.420.40">
    <property type="match status" value="2"/>
</dbReference>
<dbReference type="CDD" id="cd24049">
    <property type="entry name" value="ASKHA_NBD_PilM"/>
    <property type="match status" value="1"/>
</dbReference>
<dbReference type="PIRSF" id="PIRSF019169">
    <property type="entry name" value="PilM"/>
    <property type="match status" value="1"/>
</dbReference>